<feature type="transmembrane region" description="Helical" evidence="7">
    <location>
        <begin position="25"/>
        <end position="46"/>
    </location>
</feature>
<evidence type="ECO:0000256" key="5">
    <source>
        <dbReference type="ARBA" id="ARBA00022989"/>
    </source>
</evidence>
<keyword evidence="3" id="KW-1003">Cell membrane</keyword>
<dbReference type="EMBL" id="UOEK01000327">
    <property type="protein sequence ID" value="VAW05826.1"/>
    <property type="molecule type" value="Genomic_DNA"/>
</dbReference>
<feature type="transmembrane region" description="Helical" evidence="7">
    <location>
        <begin position="128"/>
        <end position="152"/>
    </location>
</feature>
<dbReference type="GO" id="GO:0019646">
    <property type="term" value="P:aerobic electron transport chain"/>
    <property type="evidence" value="ECO:0007669"/>
    <property type="project" value="InterPro"/>
</dbReference>
<feature type="domain" description="Heme-copper oxidase subunit III family profile" evidence="8">
    <location>
        <begin position="1"/>
        <end position="190"/>
    </location>
</feature>
<reference evidence="9" key="1">
    <citation type="submission" date="2018-06" db="EMBL/GenBank/DDBJ databases">
        <authorList>
            <person name="Zhirakovskaya E."/>
        </authorList>
    </citation>
    <scope>NUCLEOTIDE SEQUENCE</scope>
</reference>
<comment type="similarity">
    <text evidence="2">Belongs to the cytochrome c oxidase subunit 3 family.</text>
</comment>
<evidence type="ECO:0000256" key="3">
    <source>
        <dbReference type="ARBA" id="ARBA00022475"/>
    </source>
</evidence>
<dbReference type="PANTHER" id="PTHR11403:SF2">
    <property type="entry name" value="CYTOCHROME BO(3) UBIQUINOL OXIDASE SUBUNIT 3"/>
    <property type="match status" value="1"/>
</dbReference>
<evidence type="ECO:0000313" key="9">
    <source>
        <dbReference type="EMBL" id="VAW05826.1"/>
    </source>
</evidence>
<evidence type="ECO:0000256" key="4">
    <source>
        <dbReference type="ARBA" id="ARBA00022692"/>
    </source>
</evidence>
<dbReference type="InterPro" id="IPR035973">
    <property type="entry name" value="Cyt_c_oxidase_su3-like_sf"/>
</dbReference>
<proteinExistence type="inferred from homology"/>
<comment type="subcellular location">
    <subcellularLocation>
        <location evidence="1">Cell membrane</location>
        <topology evidence="1">Multi-pass membrane protein</topology>
    </subcellularLocation>
</comment>
<evidence type="ECO:0000256" key="2">
    <source>
        <dbReference type="ARBA" id="ARBA00010581"/>
    </source>
</evidence>
<dbReference type="GO" id="GO:0005886">
    <property type="term" value="C:plasma membrane"/>
    <property type="evidence" value="ECO:0007669"/>
    <property type="project" value="UniProtKB-SubCell"/>
</dbReference>
<dbReference type="SUPFAM" id="SSF81452">
    <property type="entry name" value="Cytochrome c oxidase subunit III-like"/>
    <property type="match status" value="1"/>
</dbReference>
<evidence type="ECO:0000256" key="7">
    <source>
        <dbReference type="SAM" id="Phobius"/>
    </source>
</evidence>
<organism evidence="9">
    <name type="scientific">hydrothermal vent metagenome</name>
    <dbReference type="NCBI Taxonomy" id="652676"/>
    <lineage>
        <taxon>unclassified sequences</taxon>
        <taxon>metagenomes</taxon>
        <taxon>ecological metagenomes</taxon>
    </lineage>
</organism>
<evidence type="ECO:0000256" key="1">
    <source>
        <dbReference type="ARBA" id="ARBA00004651"/>
    </source>
</evidence>
<sequence length="190" mass="21020">MTTSAEPIQHGAGPSRQRRINQLGLWLFFASETFLFGAFISSRFITSQTSTPEDLNQALALALTIVLLLSSISAYLAETANAHDDHRGFRIYTVATITLGALFLGGVALEWKEALEYFPPGTIYGTAFFSLVGLHAFHVLTGLIALAVILFLGKEGRFGSKDSWPVEGVIKYWHFVDLAWVIIYPTLYLF</sequence>
<dbReference type="InterPro" id="IPR024791">
    <property type="entry name" value="Cyt_c/ubiquinol_Oxase_su3"/>
</dbReference>
<keyword evidence="6 7" id="KW-0472">Membrane</keyword>
<dbReference type="CDD" id="cd00386">
    <property type="entry name" value="Heme_Cu_Oxidase_III_like"/>
    <property type="match status" value="1"/>
</dbReference>
<feature type="transmembrane region" description="Helical" evidence="7">
    <location>
        <begin position="89"/>
        <end position="108"/>
    </location>
</feature>
<keyword evidence="4 7" id="KW-0812">Transmembrane</keyword>
<accession>A0A3B0TFS0</accession>
<evidence type="ECO:0000256" key="6">
    <source>
        <dbReference type="ARBA" id="ARBA00023136"/>
    </source>
</evidence>
<name>A0A3B0TFS0_9ZZZZ</name>
<keyword evidence="5 7" id="KW-1133">Transmembrane helix</keyword>
<dbReference type="GO" id="GO:0004129">
    <property type="term" value="F:cytochrome-c oxidase activity"/>
    <property type="evidence" value="ECO:0007669"/>
    <property type="project" value="InterPro"/>
</dbReference>
<feature type="transmembrane region" description="Helical" evidence="7">
    <location>
        <begin position="58"/>
        <end position="77"/>
    </location>
</feature>
<dbReference type="PROSITE" id="PS50253">
    <property type="entry name" value="COX3"/>
    <property type="match status" value="1"/>
</dbReference>
<dbReference type="Gene3D" id="1.20.120.80">
    <property type="entry name" value="Cytochrome c oxidase, subunit III, four-helix bundle"/>
    <property type="match status" value="1"/>
</dbReference>
<dbReference type="InterPro" id="IPR013833">
    <property type="entry name" value="Cyt_c_oxidase_su3_a-hlx"/>
</dbReference>
<gene>
    <name evidence="9" type="ORF">MNBD_ACTINO02-2049</name>
</gene>
<evidence type="ECO:0000259" key="8">
    <source>
        <dbReference type="PROSITE" id="PS50253"/>
    </source>
</evidence>
<dbReference type="InterPro" id="IPR000298">
    <property type="entry name" value="Cyt_c_oxidase-like_su3"/>
</dbReference>
<protein>
    <recommendedName>
        <fullName evidence="8">Heme-copper oxidase subunit III family profile domain-containing protein</fullName>
    </recommendedName>
</protein>
<dbReference type="Pfam" id="PF00510">
    <property type="entry name" value="COX3"/>
    <property type="match status" value="1"/>
</dbReference>
<dbReference type="PANTHER" id="PTHR11403">
    <property type="entry name" value="CYTOCHROME C OXIDASE SUBUNIT III"/>
    <property type="match status" value="1"/>
</dbReference>
<dbReference type="AlphaFoldDB" id="A0A3B0TFS0"/>